<dbReference type="EMBL" id="JABBPG010000013">
    <property type="protein sequence ID" value="NOU52945.1"/>
    <property type="molecule type" value="Genomic_DNA"/>
</dbReference>
<accession>A0A849VI29</accession>
<reference evidence="1 2" key="1">
    <citation type="submission" date="2020-04" db="EMBL/GenBank/DDBJ databases">
        <title>Pseudoalteromonas caenipelagi sp. nov., isolated from a tidal flat.</title>
        <authorList>
            <person name="Park S."/>
            <person name="Yoon J.-H."/>
        </authorList>
    </citation>
    <scope>NUCLEOTIDE SEQUENCE [LARGE SCALE GENOMIC DNA]</scope>
    <source>
        <strain evidence="1 2">JBTF-M23</strain>
    </source>
</reference>
<dbReference type="RefSeq" id="WP_171627996.1">
    <property type="nucleotide sequence ID" value="NZ_JABBPG010000013.1"/>
</dbReference>
<comment type="caution">
    <text evidence="1">The sequence shown here is derived from an EMBL/GenBank/DDBJ whole genome shotgun (WGS) entry which is preliminary data.</text>
</comment>
<sequence>MSQIDTYNFTVKPSSTGEDWQITQNTNSNGEALNIQLNNGDKAVLIYTLAADDQQTWQFTENGTLFTEAQDNLNYNLSSNVSADGVAVTVSIEAVNLDHTLTEADINKLMSEPQAMSCTLELLGEATIDFRLVAEQTGGDSAPFGPVKRYFSQDPRVTIGSTQPT</sequence>
<keyword evidence="2" id="KW-1185">Reference proteome</keyword>
<proteinExistence type="predicted"/>
<evidence type="ECO:0000313" key="2">
    <source>
        <dbReference type="Proteomes" id="UP000586305"/>
    </source>
</evidence>
<dbReference type="AlphaFoldDB" id="A0A849VI29"/>
<protein>
    <submittedName>
        <fullName evidence="1">Uncharacterized protein</fullName>
    </submittedName>
</protein>
<organism evidence="1 2">
    <name type="scientific">Pseudoalteromonas caenipelagi</name>
    <dbReference type="NCBI Taxonomy" id="2726988"/>
    <lineage>
        <taxon>Bacteria</taxon>
        <taxon>Pseudomonadati</taxon>
        <taxon>Pseudomonadota</taxon>
        <taxon>Gammaproteobacteria</taxon>
        <taxon>Alteromonadales</taxon>
        <taxon>Pseudoalteromonadaceae</taxon>
        <taxon>Pseudoalteromonas</taxon>
    </lineage>
</organism>
<name>A0A849VI29_9GAMM</name>
<dbReference type="Proteomes" id="UP000586305">
    <property type="component" value="Unassembled WGS sequence"/>
</dbReference>
<gene>
    <name evidence="1" type="ORF">HG263_20805</name>
</gene>
<evidence type="ECO:0000313" key="1">
    <source>
        <dbReference type="EMBL" id="NOU52945.1"/>
    </source>
</evidence>